<evidence type="ECO:0000256" key="1">
    <source>
        <dbReference type="SAM" id="Coils"/>
    </source>
</evidence>
<dbReference type="InterPro" id="IPR005546">
    <property type="entry name" value="Autotransporte_beta"/>
</dbReference>
<dbReference type="InterPro" id="IPR004899">
    <property type="entry name" value="Pertactin_central"/>
</dbReference>
<protein>
    <submittedName>
        <fullName evidence="5">Putative autotransporter protein</fullName>
    </submittedName>
</protein>
<evidence type="ECO:0000259" key="4">
    <source>
        <dbReference type="PROSITE" id="PS51208"/>
    </source>
</evidence>
<dbReference type="SMART" id="SM00869">
    <property type="entry name" value="Autotransporter"/>
    <property type="match status" value="1"/>
</dbReference>
<dbReference type="SUPFAM" id="SSF51126">
    <property type="entry name" value="Pectin lyase-like"/>
    <property type="match status" value="1"/>
</dbReference>
<organism evidence="5 6">
    <name type="scientific">Yersinia pseudotuberculosis serotype O:1b (strain IP 31758)</name>
    <dbReference type="NCBI Taxonomy" id="349747"/>
    <lineage>
        <taxon>Bacteria</taxon>
        <taxon>Pseudomonadati</taxon>
        <taxon>Pseudomonadota</taxon>
        <taxon>Gammaproteobacteria</taxon>
        <taxon>Enterobacterales</taxon>
        <taxon>Yersiniaceae</taxon>
        <taxon>Yersinia</taxon>
    </lineage>
</organism>
<feature type="domain" description="Autotransporter" evidence="4">
    <location>
        <begin position="1276"/>
        <end position="1541"/>
    </location>
</feature>
<dbReference type="SUPFAM" id="SSF103515">
    <property type="entry name" value="Autotransporter"/>
    <property type="match status" value="1"/>
</dbReference>
<dbReference type="InterPro" id="IPR030930">
    <property type="entry name" value="AIDA"/>
</dbReference>
<proteinExistence type="predicted"/>
<gene>
    <name evidence="5" type="ordered locus">YpsIP31758_1179</name>
</gene>
<dbReference type="Pfam" id="PF03797">
    <property type="entry name" value="Autotransporter"/>
    <property type="match status" value="1"/>
</dbReference>
<dbReference type="Gene3D" id="2.40.128.130">
    <property type="entry name" value="Autotransporter beta-domain"/>
    <property type="match status" value="1"/>
</dbReference>
<dbReference type="NCBIfam" id="TIGR04415">
    <property type="entry name" value="O_hepto_targRPT"/>
    <property type="match status" value="2"/>
</dbReference>
<dbReference type="HOGENOM" id="CLU_004688_0_0_6"/>
<dbReference type="PANTHER" id="PTHR35037">
    <property type="entry name" value="C-TERMINAL REGION OF AIDA-LIKE PROTEIN"/>
    <property type="match status" value="1"/>
</dbReference>
<dbReference type="Pfam" id="PF03212">
    <property type="entry name" value="Pertactin"/>
    <property type="match status" value="1"/>
</dbReference>
<dbReference type="InterPro" id="IPR036709">
    <property type="entry name" value="Autotransporte_beta_dom_sf"/>
</dbReference>
<evidence type="ECO:0000313" key="6">
    <source>
        <dbReference type="Proteomes" id="UP000002412"/>
    </source>
</evidence>
<evidence type="ECO:0000256" key="2">
    <source>
        <dbReference type="SAM" id="MobiDB-lite"/>
    </source>
</evidence>
<evidence type="ECO:0000256" key="3">
    <source>
        <dbReference type="SAM" id="SignalP"/>
    </source>
</evidence>
<dbReference type="PANTHER" id="PTHR35037:SF7">
    <property type="entry name" value="AUTOTRANSPORTER"/>
    <property type="match status" value="1"/>
</dbReference>
<dbReference type="InterPro" id="IPR006315">
    <property type="entry name" value="OM_autotransptr_brl_dom"/>
</dbReference>
<accession>A0A0U1R000</accession>
<feature type="chain" id="PRO_5006714051" evidence="3">
    <location>
        <begin position="29"/>
        <end position="1541"/>
    </location>
</feature>
<dbReference type="InterPro" id="IPR051551">
    <property type="entry name" value="Autotransporter_adhesion"/>
</dbReference>
<reference evidence="5 6" key="1">
    <citation type="journal article" date="2007" name="PLoS Genet.">
        <title>The complete genome sequence of Yersinia pseudotuberculosis IP31758, the causative agent of Far East scarlet-like fever.</title>
        <authorList>
            <person name="Eppinger M."/>
            <person name="Rosovitz M.J."/>
            <person name="Fricke W.F."/>
            <person name="Rasko D.A."/>
            <person name="Kokorina G."/>
            <person name="Fayolle C."/>
            <person name="Lindler L.E."/>
            <person name="Carniel E."/>
            <person name="Ravel J."/>
        </authorList>
    </citation>
    <scope>NUCLEOTIDE SEQUENCE [LARGE SCALE GENOMIC DNA]</scope>
    <source>
        <strain evidence="5 6">IP 31758</strain>
    </source>
</reference>
<keyword evidence="1" id="KW-0175">Coiled coil</keyword>
<feature type="signal peptide" evidence="3">
    <location>
        <begin position="1"/>
        <end position="28"/>
    </location>
</feature>
<evidence type="ECO:0000313" key="5">
    <source>
        <dbReference type="EMBL" id="ABS48405.1"/>
    </source>
</evidence>
<dbReference type="InterPro" id="IPR011050">
    <property type="entry name" value="Pectin_lyase_fold/virulence"/>
</dbReference>
<feature type="region of interest" description="Disordered" evidence="2">
    <location>
        <begin position="82"/>
        <end position="117"/>
    </location>
</feature>
<name>A0A0U1R000_YERP3</name>
<sequence length="1541" mass="158506">MKNSNTLNTRLLPLSILISSLVSGGAMAVSQIATTDTPAVTPIKSTLTGPFERNSSGTSFGSNVDVDVIDNTSTPTRVIAETTPEAESTIGEATGQESGNATAVTPPTTTPEQEITEPEQPGLLDKITELLGLGEITQKQADALEKNVKAKAEKVKAQADAQKVLDEAKELAQKEAENVATLEKDNALNQELAYIQNNAKNEANIEKIRRDKSKEDAIKAVIVNNAPLVPTALDIADQVTKAVATTTQAQKEKAVDLDEKTTLAKEALDKKEENTAALEEIKGRLGTVTKDLETATDIDKPALAELVVEAKAAQATDEKKPSTAIAIAKAADVRTEAELNNNTDTDEGRAKKAEAVKNRKEYERLAAEYEEKIAEAEKAVKAIDAKIEELTKNQGLIKKEQSTEDAKTADLDSTLKKANSAKVAAQGEFDKAETAAKLAEAAAKAIEAAKLTDKAVEDATAAHKEAADKAEQTKAAVEAAEKVKTEADKLVVTNTGLLNDADQALEQLIADQNSVKPTTTLPTIDVTIAPTETQDVIEGTSAIATQVAGGTQNVDKGGKAIDSVITKDGIVNLAAGANAKGTKVTKGTLNNNGGVDTDTVVDAEGKLVLTGSETAIATSTGATIAKGGVVTAGDHSVIKKMISSGDVAASGNAIVRDTTINDGKLSLTGTATANNTTFNGGIFSIEGDTTATKTNMTGGEFAVTGNAKIEETVVSAGDVSLADNATANNTTLTGGTFTVAGDTTATKTKMTGGKFAVTGNAKIEDTVVSASDFSLADNATANNTTLTDGTFTVAGDAAVTTTNMTGGKFAVKGNAIIKDTVLSASDFSLADKVTANNTTLTGGTFTVAGDTAATKTKMTGGEFAVTGNAKIEDTVLNASDFSLADKATANNTTLTDGTFTVAGDAAVTATNMSGGKFAVKGKAKIKDTQLSAGNFTLAENATANDTTLNGGKFDVSNEATATNTTLNSGLFTLKDGAHADNTTVNSGTFVMADQSTANGIQLVDSAFTLASGAKVSGTTKLTGGQAQVAGSLENLSLTGGRADFANSAKASGLLDISANSQLSMNRGADTAQANLNLAGRLELLASDVTQAVAQPTARAAMELSNARAAMPAPAMPVPAAAPVAQFALNDVVMTGGTVDMSNAKNAQLTMASLNGTGNFNLGSVMQSDSVAPLNVSGDANGDFIIAINSSGQAPTNLNVVNTHGGDARFALANGPVALGNYMTNLAKDANGNFVLTADKSAMTPGTAGILAVANTTPVIFNAELSSIQQRLDKQSTEANQSGMWGSYLNNNFEVKGRAANFDQKLNGITLGGDKATSLADGVLSIGGFASYSSSDIKTDYQSKGKVDSHSFGAYAQYLANSGYYMNAVVKNNQFSQDVNITSINGSASGVSNFSGMGIALKAGKHFNFNEAYVSPYVAMSAFSSGKSNISLSNGMEAQSSSTRSAIGTLGVNAGYRFVMNNGAELKPYAIFAVDHEFAKNNQVTVNQEVFDNNLSGTRVNTGAGMNVNITPNLSVGSEVKLSSGKDIKTPVTINLNVGYSF</sequence>
<keyword evidence="3" id="KW-0732">Signal</keyword>
<feature type="coiled-coil region" evidence="1">
    <location>
        <begin position="352"/>
        <end position="393"/>
    </location>
</feature>
<feature type="coiled-coil region" evidence="1">
    <location>
        <begin position="456"/>
        <end position="483"/>
    </location>
</feature>
<dbReference type="Proteomes" id="UP000002412">
    <property type="component" value="Chromosome"/>
</dbReference>
<dbReference type="PROSITE" id="PS51208">
    <property type="entry name" value="AUTOTRANSPORTER"/>
    <property type="match status" value="1"/>
</dbReference>
<feature type="compositionally biased region" description="Low complexity" evidence="2">
    <location>
        <begin position="105"/>
        <end position="117"/>
    </location>
</feature>
<dbReference type="EMBL" id="CP000720">
    <property type="protein sequence ID" value="ABS48405.1"/>
    <property type="molecule type" value="Genomic_DNA"/>
</dbReference>
<dbReference type="Gene3D" id="2.160.20.20">
    <property type="match status" value="2"/>
</dbReference>
<dbReference type="GO" id="GO:0019867">
    <property type="term" value="C:outer membrane"/>
    <property type="evidence" value="ECO:0007669"/>
    <property type="project" value="InterPro"/>
</dbReference>
<dbReference type="InterPro" id="IPR012332">
    <property type="entry name" value="Autotransporter_pectin_lyase_C"/>
</dbReference>
<feature type="coiled-coil region" evidence="1">
    <location>
        <begin position="147"/>
        <end position="185"/>
    </location>
</feature>
<dbReference type="NCBIfam" id="TIGR01414">
    <property type="entry name" value="autotrans_barl"/>
    <property type="match status" value="1"/>
</dbReference>
<dbReference type="KEGG" id="ypi:YpsIP31758_1179"/>